<feature type="chain" id="PRO_5042065497" evidence="1">
    <location>
        <begin position="22"/>
        <end position="214"/>
    </location>
</feature>
<dbReference type="Proteomes" id="UP001208570">
    <property type="component" value="Unassembled WGS sequence"/>
</dbReference>
<dbReference type="AlphaFoldDB" id="A0AAD9J1G6"/>
<name>A0AAD9J1G6_9ANNE</name>
<accession>A0AAD9J1G6</accession>
<sequence>MTRFLLSFILASVVSMAAVDSLKCMNGLDIGNFIQASQKDGCASCIKFGFTSAYTYACSPLSCAIINPLSKIGIECCTDKDLCNSASRVRSAVGINTVLLLIAGYIGCRSVIITFKRLVVIDDVKEETPISLAVDCESQIRLQHVPSDQVTHRRTSVNHGSPDNCHPRVPLAAGDEAGSKVYEKDTVASYRLFIAANVSEDVARARMKKKTQAI</sequence>
<feature type="signal peptide" evidence="1">
    <location>
        <begin position="1"/>
        <end position="21"/>
    </location>
</feature>
<keyword evidence="1" id="KW-0732">Signal</keyword>
<proteinExistence type="predicted"/>
<comment type="caution">
    <text evidence="2">The sequence shown here is derived from an EMBL/GenBank/DDBJ whole genome shotgun (WGS) entry which is preliminary data.</text>
</comment>
<gene>
    <name evidence="2" type="ORF">LSH36_743g01036</name>
</gene>
<reference evidence="2" key="1">
    <citation type="journal article" date="2023" name="Mol. Biol. Evol.">
        <title>Third-Generation Sequencing Reveals the Adaptive Role of the Epigenome in Three Deep-Sea Polychaetes.</title>
        <authorList>
            <person name="Perez M."/>
            <person name="Aroh O."/>
            <person name="Sun Y."/>
            <person name="Lan Y."/>
            <person name="Juniper S.K."/>
            <person name="Young C.R."/>
            <person name="Angers B."/>
            <person name="Qian P.Y."/>
        </authorList>
    </citation>
    <scope>NUCLEOTIDE SEQUENCE</scope>
    <source>
        <strain evidence="2">P08H-3</strain>
    </source>
</reference>
<protein>
    <submittedName>
        <fullName evidence="2">Uncharacterized protein</fullName>
    </submittedName>
</protein>
<keyword evidence="3" id="KW-1185">Reference proteome</keyword>
<dbReference type="EMBL" id="JAODUP010000743">
    <property type="protein sequence ID" value="KAK2144619.1"/>
    <property type="molecule type" value="Genomic_DNA"/>
</dbReference>
<evidence type="ECO:0000313" key="2">
    <source>
        <dbReference type="EMBL" id="KAK2144619.1"/>
    </source>
</evidence>
<evidence type="ECO:0000313" key="3">
    <source>
        <dbReference type="Proteomes" id="UP001208570"/>
    </source>
</evidence>
<organism evidence="2 3">
    <name type="scientific">Paralvinella palmiformis</name>
    <dbReference type="NCBI Taxonomy" id="53620"/>
    <lineage>
        <taxon>Eukaryota</taxon>
        <taxon>Metazoa</taxon>
        <taxon>Spiralia</taxon>
        <taxon>Lophotrochozoa</taxon>
        <taxon>Annelida</taxon>
        <taxon>Polychaeta</taxon>
        <taxon>Sedentaria</taxon>
        <taxon>Canalipalpata</taxon>
        <taxon>Terebellida</taxon>
        <taxon>Terebelliformia</taxon>
        <taxon>Alvinellidae</taxon>
        <taxon>Paralvinella</taxon>
    </lineage>
</organism>
<evidence type="ECO:0000256" key="1">
    <source>
        <dbReference type="SAM" id="SignalP"/>
    </source>
</evidence>